<dbReference type="InterPro" id="IPR011008">
    <property type="entry name" value="Dimeric_a/b-barrel"/>
</dbReference>
<dbReference type="Gene3D" id="3.30.70.100">
    <property type="match status" value="1"/>
</dbReference>
<protein>
    <submittedName>
        <fullName evidence="2">DUF4188 domain-containing protein</fullName>
    </submittedName>
</protein>
<dbReference type="SUPFAM" id="SSF54909">
    <property type="entry name" value="Dimeric alpha+beta barrel"/>
    <property type="match status" value="1"/>
</dbReference>
<feature type="domain" description="ABM" evidence="1">
    <location>
        <begin position="22"/>
        <end position="82"/>
    </location>
</feature>
<accession>A0A5C6VLG6</accession>
<reference evidence="2 3" key="1">
    <citation type="submission" date="2019-08" db="EMBL/GenBank/DDBJ databases">
        <title>Genome of Luteibaculum oceani JCM 18817.</title>
        <authorList>
            <person name="Bowman J.P."/>
        </authorList>
    </citation>
    <scope>NUCLEOTIDE SEQUENCE [LARGE SCALE GENOMIC DNA]</scope>
    <source>
        <strain evidence="2 3">JCM 18817</strain>
    </source>
</reference>
<gene>
    <name evidence="2" type="ORF">FRX97_01185</name>
</gene>
<evidence type="ECO:0000313" key="3">
    <source>
        <dbReference type="Proteomes" id="UP000321168"/>
    </source>
</evidence>
<dbReference type="AlphaFoldDB" id="A0A5C6VLG6"/>
<dbReference type="OrthoDB" id="9798439at2"/>
<evidence type="ECO:0000259" key="1">
    <source>
        <dbReference type="Pfam" id="PF03992"/>
    </source>
</evidence>
<proteinExistence type="predicted"/>
<dbReference type="PANTHER" id="PTHR37811">
    <property type="entry name" value="BLL5343 PROTEIN"/>
    <property type="match status" value="1"/>
</dbReference>
<dbReference type="InterPro" id="IPR007138">
    <property type="entry name" value="ABM_dom"/>
</dbReference>
<dbReference type="Pfam" id="PF03992">
    <property type="entry name" value="ABM"/>
    <property type="match status" value="1"/>
</dbReference>
<dbReference type="Proteomes" id="UP000321168">
    <property type="component" value="Unassembled WGS sequence"/>
</dbReference>
<dbReference type="RefSeq" id="WP_147012533.1">
    <property type="nucleotide sequence ID" value="NZ_VORB01000001.1"/>
</dbReference>
<name>A0A5C6VLG6_9FLAO</name>
<dbReference type="EMBL" id="VORB01000001">
    <property type="protein sequence ID" value="TXC85266.1"/>
    <property type="molecule type" value="Genomic_DNA"/>
</dbReference>
<evidence type="ECO:0000313" key="2">
    <source>
        <dbReference type="EMBL" id="TXC85266.1"/>
    </source>
</evidence>
<sequence length="107" mass="12880">MEIPKKITPPYWAVIFSSKKRNNDPEFTKVSDYLDEIVVKQEGYLGHETVGQDPSITISYWKDMESIKKWRNHPDHHAAIERSRKEWFEYYNIKIAEVKGGHYWEHR</sequence>
<organism evidence="2 3">
    <name type="scientific">Luteibaculum oceani</name>
    <dbReference type="NCBI Taxonomy" id="1294296"/>
    <lineage>
        <taxon>Bacteria</taxon>
        <taxon>Pseudomonadati</taxon>
        <taxon>Bacteroidota</taxon>
        <taxon>Flavobacteriia</taxon>
        <taxon>Flavobacteriales</taxon>
        <taxon>Luteibaculaceae</taxon>
        <taxon>Luteibaculum</taxon>
    </lineage>
</organism>
<dbReference type="InterPro" id="IPR052936">
    <property type="entry name" value="Jasmonate_Hydroxylase-like"/>
</dbReference>
<comment type="caution">
    <text evidence="2">The sequence shown here is derived from an EMBL/GenBank/DDBJ whole genome shotgun (WGS) entry which is preliminary data.</text>
</comment>
<keyword evidence="3" id="KW-1185">Reference proteome</keyword>
<dbReference type="PANTHER" id="PTHR37811:SF2">
    <property type="entry name" value="ABM DOMAIN-CONTAINING PROTEIN"/>
    <property type="match status" value="1"/>
</dbReference>